<feature type="compositionally biased region" description="Basic and acidic residues" evidence="1">
    <location>
        <begin position="32"/>
        <end position="43"/>
    </location>
</feature>
<dbReference type="RefSeq" id="YP_009043522.1">
    <property type="nucleotide sequence ID" value="NC_024364.1"/>
</dbReference>
<feature type="region of interest" description="Disordered" evidence="1">
    <location>
        <begin position="32"/>
        <end position="57"/>
    </location>
</feature>
<sequence>MRKIDINQTSVDLQLLTEFENEGYTVAYRGEESRHTEEMKEAHPLSSQRYTRPFRGS</sequence>
<keyword evidence="3" id="KW-1185">Reference proteome</keyword>
<protein>
    <submittedName>
        <fullName evidence="2">Uncharacterized protein</fullName>
    </submittedName>
</protein>
<dbReference type="Proteomes" id="UP000026982">
    <property type="component" value="Segment"/>
</dbReference>
<dbReference type="EMBL" id="KJ535721">
    <property type="protein sequence ID" value="AIA64315.1"/>
    <property type="molecule type" value="Genomic_DNA"/>
</dbReference>
<name>A0A060ABR9_9CAUD</name>
<organism evidence="2 3">
    <name type="scientific">Listeria phage List-36</name>
    <dbReference type="NCBI Taxonomy" id="1486422"/>
    <lineage>
        <taxon>Viruses</taxon>
        <taxon>Duplodnaviria</taxon>
        <taxon>Heunggongvirae</taxon>
        <taxon>Uroviricota</taxon>
        <taxon>Caudoviricetes</taxon>
        <taxon>Herelleviridae</taxon>
        <taxon>Jasinskavirinae</taxon>
        <taxon>Pecentumvirus</taxon>
        <taxon>Pecentumvirus list36</taxon>
    </lineage>
</organism>
<proteinExistence type="predicted"/>
<reference evidence="2 3" key="1">
    <citation type="submission" date="2014-03" db="EMBL/GenBank/DDBJ databases">
        <title>Genome sequencing of lytic Listeria phages.</title>
        <authorList>
            <person name="Rajanna C."/>
            <person name="Joelle W."/>
            <person name="Abuladze T."/>
            <person name="Li M."/>
            <person name="Anderson B."/>
            <person name="Sulakvelidze A."/>
        </authorList>
    </citation>
    <scope>NUCLEOTIDE SEQUENCE [LARGE SCALE GENOMIC DNA]</scope>
    <source>
        <strain evidence="2">List-36</strain>
    </source>
</reference>
<evidence type="ECO:0000313" key="3">
    <source>
        <dbReference type="Proteomes" id="UP000026982"/>
    </source>
</evidence>
<dbReference type="KEGG" id="vg:19685410"/>
<accession>A0A060ABR9</accession>
<evidence type="ECO:0000313" key="2">
    <source>
        <dbReference type="EMBL" id="AIA64315.1"/>
    </source>
</evidence>
<dbReference type="GeneID" id="19685410"/>
<evidence type="ECO:0000256" key="1">
    <source>
        <dbReference type="SAM" id="MobiDB-lite"/>
    </source>
</evidence>